<dbReference type="PROSITE" id="PS51257">
    <property type="entry name" value="PROKAR_LIPOPROTEIN"/>
    <property type="match status" value="1"/>
</dbReference>
<evidence type="ECO:0000256" key="1">
    <source>
        <dbReference type="SAM" id="SignalP"/>
    </source>
</evidence>
<reference evidence="2" key="1">
    <citation type="journal article" date="2014" name="Int. J. Syst. Evol. Microbiol.">
        <title>Complete genome sequence of Corynebacterium casei LMG S-19264T (=DSM 44701T), isolated from a smear-ripened cheese.</title>
        <authorList>
            <consortium name="US DOE Joint Genome Institute (JGI-PGF)"/>
            <person name="Walter F."/>
            <person name="Albersmeier A."/>
            <person name="Kalinowski J."/>
            <person name="Ruckert C."/>
        </authorList>
    </citation>
    <scope>NUCLEOTIDE SEQUENCE</scope>
    <source>
        <strain evidence="2">VKM B-2555</strain>
    </source>
</reference>
<dbReference type="Proteomes" id="UP001143364">
    <property type="component" value="Unassembled WGS sequence"/>
</dbReference>
<reference evidence="2" key="2">
    <citation type="submission" date="2023-01" db="EMBL/GenBank/DDBJ databases">
        <authorList>
            <person name="Sun Q."/>
            <person name="Evtushenko L."/>
        </authorList>
    </citation>
    <scope>NUCLEOTIDE SEQUENCE</scope>
    <source>
        <strain evidence="2">VKM B-2555</strain>
    </source>
</reference>
<comment type="caution">
    <text evidence="2">The sequence shown here is derived from an EMBL/GenBank/DDBJ whole genome shotgun (WGS) entry which is preliminary data.</text>
</comment>
<name>A0A9W6JLB1_9HYPH</name>
<evidence type="ECO:0008006" key="4">
    <source>
        <dbReference type="Google" id="ProtNLM"/>
    </source>
</evidence>
<dbReference type="EMBL" id="BSFK01000016">
    <property type="protein sequence ID" value="GLK78224.1"/>
    <property type="molecule type" value="Genomic_DNA"/>
</dbReference>
<organism evidence="2 3">
    <name type="scientific">Methylopila jiangsuensis</name>
    <dbReference type="NCBI Taxonomy" id="586230"/>
    <lineage>
        <taxon>Bacteria</taxon>
        <taxon>Pseudomonadati</taxon>
        <taxon>Pseudomonadota</taxon>
        <taxon>Alphaproteobacteria</taxon>
        <taxon>Hyphomicrobiales</taxon>
        <taxon>Methylopilaceae</taxon>
        <taxon>Methylopila</taxon>
    </lineage>
</organism>
<feature type="signal peptide" evidence="1">
    <location>
        <begin position="1"/>
        <end position="21"/>
    </location>
</feature>
<gene>
    <name evidence="2" type="ORF">GCM10008171_34780</name>
</gene>
<protein>
    <recommendedName>
        <fullName evidence="4">DUF3016 domain-containing protein</fullName>
    </recommendedName>
</protein>
<dbReference type="AlphaFoldDB" id="A0A9W6JLB1"/>
<proteinExistence type="predicted"/>
<accession>A0A9W6JLB1</accession>
<evidence type="ECO:0000313" key="3">
    <source>
        <dbReference type="Proteomes" id="UP001143364"/>
    </source>
</evidence>
<feature type="chain" id="PRO_5040769700" description="DUF3016 domain-containing protein" evidence="1">
    <location>
        <begin position="22"/>
        <end position="164"/>
    </location>
</feature>
<dbReference type="RefSeq" id="WP_271206026.1">
    <property type="nucleotide sequence ID" value="NZ_BSFK01000016.1"/>
</dbReference>
<dbReference type="InterPro" id="IPR021557">
    <property type="entry name" value="DUF3016"/>
</dbReference>
<keyword evidence="1" id="KW-0732">Signal</keyword>
<evidence type="ECO:0000313" key="2">
    <source>
        <dbReference type="EMBL" id="GLK78224.1"/>
    </source>
</evidence>
<keyword evidence="3" id="KW-1185">Reference proteome</keyword>
<dbReference type="Pfam" id="PF11454">
    <property type="entry name" value="DUF3016"/>
    <property type="match status" value="1"/>
</dbReference>
<sequence length="164" mass="18712">MRSATALLALALLACPASAHAAAVVTSTATRTYDRDAFRSQAERDANFRDLARDLQRRLDRRLPAGRDVRVELLKVRPAGRFEPWRTGMEDVRVLRDVTPPRIELRYEVRERGRVVAASDETVTDMNYLSNPSSRLSSDRLAHEKALLADWADQRLIRLRPPRH</sequence>